<name>A0A6J4L8Z5_9BACT</name>
<feature type="non-terminal residue" evidence="2">
    <location>
        <position position="48"/>
    </location>
</feature>
<accession>A0A6J4L8Z5</accession>
<dbReference type="AlphaFoldDB" id="A0A6J4L8Z5"/>
<proteinExistence type="predicted"/>
<evidence type="ECO:0000313" key="2">
    <source>
        <dbReference type="EMBL" id="CAA9326074.1"/>
    </source>
</evidence>
<gene>
    <name evidence="2" type="ORF">AVDCRST_MAG40-1703</name>
</gene>
<dbReference type="EMBL" id="CADCTX010000530">
    <property type="protein sequence ID" value="CAA9326074.1"/>
    <property type="molecule type" value="Genomic_DNA"/>
</dbReference>
<protein>
    <submittedName>
        <fullName evidence="2">Light-harvesting LHI, alpha subunit</fullName>
    </submittedName>
</protein>
<feature type="compositionally biased region" description="Basic and acidic residues" evidence="1">
    <location>
        <begin position="23"/>
        <end position="33"/>
    </location>
</feature>
<feature type="region of interest" description="Disordered" evidence="1">
    <location>
        <begin position="1"/>
        <end position="48"/>
    </location>
</feature>
<sequence length="48" mass="5038">VASLAAIRSAPRAGRAFHLPPRARADDSLHPAQHEPLQLDRGSSPAGD</sequence>
<reference evidence="2" key="1">
    <citation type="submission" date="2020-02" db="EMBL/GenBank/DDBJ databases">
        <authorList>
            <person name="Meier V. D."/>
        </authorList>
    </citation>
    <scope>NUCLEOTIDE SEQUENCE</scope>
    <source>
        <strain evidence="2">AVDCRST_MAG40</strain>
    </source>
</reference>
<evidence type="ECO:0000256" key="1">
    <source>
        <dbReference type="SAM" id="MobiDB-lite"/>
    </source>
</evidence>
<organism evidence="2">
    <name type="scientific">uncultured Gemmatimonadaceae bacterium</name>
    <dbReference type="NCBI Taxonomy" id="246130"/>
    <lineage>
        <taxon>Bacteria</taxon>
        <taxon>Pseudomonadati</taxon>
        <taxon>Gemmatimonadota</taxon>
        <taxon>Gemmatimonadia</taxon>
        <taxon>Gemmatimonadales</taxon>
        <taxon>Gemmatimonadaceae</taxon>
        <taxon>environmental samples</taxon>
    </lineage>
</organism>
<feature type="non-terminal residue" evidence="2">
    <location>
        <position position="1"/>
    </location>
</feature>